<evidence type="ECO:0000256" key="1">
    <source>
        <dbReference type="SAM" id="MobiDB-lite"/>
    </source>
</evidence>
<feature type="compositionally biased region" description="Basic and acidic residues" evidence="1">
    <location>
        <begin position="622"/>
        <end position="634"/>
    </location>
</feature>
<dbReference type="EMBL" id="JACCBN010000001">
    <property type="protein sequence ID" value="NYD36316.1"/>
    <property type="molecule type" value="Genomic_DNA"/>
</dbReference>
<dbReference type="AlphaFoldDB" id="A0A7Y9DVM9"/>
<evidence type="ECO:0000313" key="3">
    <source>
        <dbReference type="Proteomes" id="UP000535890"/>
    </source>
</evidence>
<protein>
    <recommendedName>
        <fullName evidence="4">HNH endonuclease</fullName>
    </recommendedName>
</protein>
<feature type="compositionally biased region" description="Basic and acidic residues" evidence="1">
    <location>
        <begin position="301"/>
        <end position="328"/>
    </location>
</feature>
<keyword evidence="3" id="KW-1185">Reference proteome</keyword>
<gene>
    <name evidence="2" type="ORF">BJ983_002418</name>
</gene>
<accession>A0A7Y9DVM9</accession>
<evidence type="ECO:0008006" key="4">
    <source>
        <dbReference type="Google" id="ProtNLM"/>
    </source>
</evidence>
<dbReference type="RefSeq" id="WP_179794009.1">
    <property type="nucleotide sequence ID" value="NZ_JACCBN010000001.1"/>
</dbReference>
<dbReference type="CDD" id="cd00085">
    <property type="entry name" value="HNHc"/>
    <property type="match status" value="1"/>
</dbReference>
<feature type="region of interest" description="Disordered" evidence="1">
    <location>
        <begin position="585"/>
        <end position="665"/>
    </location>
</feature>
<name>A0A7Y9DVM9_9PSEU</name>
<comment type="caution">
    <text evidence="2">The sequence shown here is derived from an EMBL/GenBank/DDBJ whole genome shotgun (WGS) entry which is preliminary data.</text>
</comment>
<evidence type="ECO:0000313" key="2">
    <source>
        <dbReference type="EMBL" id="NYD36316.1"/>
    </source>
</evidence>
<sequence>MAAVLLTETPGGDPFAGVPAGPALAEALAAVTVADLPGEQVAAWLRASFRQRNHDDAVFLDAVRQTCRSRAGTCRRVLDDGFAPRVVAANLGWSAITASARYGLALFVLDAHPALGAAMSSGELEQRKAEIFEAATEGLADHQIAEVIRIVLPEAPGLAYQALRERILEVARALDPAWAAARLAAAVARARVATRPSPSGAVDLCGYDLPPDLAQDAKAHLDALAGPVQARLALLGVDLGIGFISARIFTRLLDGTLAGLDDPGVQDAIVTELDGGGAPDDGGADPDDQGPDDQGPDDQGPDDRGRDGHGPERSPDGGPQRPDDKSPDDSNPDDGPSNDGPPDDGPHTPHDSDPDDGDGPSAEEPAPDTPPDNEPASGSSARGGPPREAVVEPYPAEVALRMRLSTLLGHDDHPAELPALAGTLPEIARRRAHDLGAATWQILVHDDHGHLTHVLSLRAPPHADRDPRHRRRTVQITAHAALLDTLDPPRDPWLAALLAAYHRSRDAPPDEHPATTGRDSDRRLPGAALARWIDARDPVCVAPGCRTLARRCEHDHTRDWQDGGRTRADGLANLCKADHRAKHARGWTHDQPAPGRFTITDPTGTVHHTESRIVRPLPDPAPAEHPHDRPDHVSRTAGGTLDYLRATRAVRRATPTPSEDDDPPY</sequence>
<feature type="region of interest" description="Disordered" evidence="1">
    <location>
        <begin position="270"/>
        <end position="389"/>
    </location>
</feature>
<proteinExistence type="predicted"/>
<feature type="compositionally biased region" description="Acidic residues" evidence="1">
    <location>
        <begin position="282"/>
        <end position="300"/>
    </location>
</feature>
<organism evidence="2 3">
    <name type="scientific">Actinomycetospora corticicola</name>
    <dbReference type="NCBI Taxonomy" id="663602"/>
    <lineage>
        <taxon>Bacteria</taxon>
        <taxon>Bacillati</taxon>
        <taxon>Actinomycetota</taxon>
        <taxon>Actinomycetes</taxon>
        <taxon>Pseudonocardiales</taxon>
        <taxon>Pseudonocardiaceae</taxon>
        <taxon>Actinomycetospora</taxon>
    </lineage>
</organism>
<reference evidence="2 3" key="1">
    <citation type="submission" date="2020-07" db="EMBL/GenBank/DDBJ databases">
        <title>Sequencing the genomes of 1000 actinobacteria strains.</title>
        <authorList>
            <person name="Klenk H.-P."/>
        </authorList>
    </citation>
    <scope>NUCLEOTIDE SEQUENCE [LARGE SCALE GENOMIC DNA]</scope>
    <source>
        <strain evidence="2 3">DSM 45772</strain>
    </source>
</reference>
<dbReference type="Proteomes" id="UP000535890">
    <property type="component" value="Unassembled WGS sequence"/>
</dbReference>
<dbReference type="InterPro" id="IPR003615">
    <property type="entry name" value="HNH_nuc"/>
</dbReference>